<accession>A0ABY0XR18</accession>
<evidence type="ECO:0000313" key="1">
    <source>
        <dbReference type="EMBL" id="SEB89324.1"/>
    </source>
</evidence>
<comment type="caution">
    <text evidence="1">The sequence shown here is derived from an EMBL/GenBank/DDBJ whole genome shotgun (WGS) entry which is preliminary data.</text>
</comment>
<dbReference type="EMBL" id="FNRV01000001">
    <property type="protein sequence ID" value="SEB89324.1"/>
    <property type="molecule type" value="Genomic_DNA"/>
</dbReference>
<dbReference type="SUPFAM" id="SSF56935">
    <property type="entry name" value="Porins"/>
    <property type="match status" value="1"/>
</dbReference>
<reference evidence="1 2" key="1">
    <citation type="submission" date="2016-10" db="EMBL/GenBank/DDBJ databases">
        <authorList>
            <person name="Varghese N."/>
            <person name="Submissions S."/>
        </authorList>
    </citation>
    <scope>NUCLEOTIDE SEQUENCE [LARGE SCALE GENOMIC DNA]</scope>
    <source>
        <strain evidence="1 2">DSM 18327</strain>
    </source>
</reference>
<gene>
    <name evidence="1" type="ORF">SAMN05216205_0919</name>
</gene>
<organism evidence="1 2">
    <name type="scientific">Pseudomonas mohnii</name>
    <dbReference type="NCBI Taxonomy" id="395600"/>
    <lineage>
        <taxon>Bacteria</taxon>
        <taxon>Pseudomonadati</taxon>
        <taxon>Pseudomonadota</taxon>
        <taxon>Gammaproteobacteria</taxon>
        <taxon>Pseudomonadales</taxon>
        <taxon>Pseudomonadaceae</taxon>
        <taxon>Pseudomonas</taxon>
    </lineage>
</organism>
<keyword evidence="2" id="KW-1185">Reference proteome</keyword>
<dbReference type="Proteomes" id="UP000199665">
    <property type="component" value="Unassembled WGS sequence"/>
</dbReference>
<name>A0ABY0XR18_9PSED</name>
<evidence type="ECO:0000313" key="2">
    <source>
        <dbReference type="Proteomes" id="UP000199665"/>
    </source>
</evidence>
<proteinExistence type="predicted"/>
<protein>
    <submittedName>
        <fullName evidence="1">Uncharacterized protein</fullName>
    </submittedName>
</protein>
<sequence length="358" mass="39221">MLPYSGVAYAATWQSSIALPSTVEYDSNPVLLGDDAKKAVTRTIIAPDFSLVGTSDLDELRIGLGLNVVRSSDTSIVRDREDPKLLLGWQRDTEKGAYGLTASYVESSTLSSEVQETGVIATDGTQKQSTLGGNWRTAVTERSSLIDEVEYTNVDYDIGSLTPYDELSNQLSWNYTWSERVELFTRFSARRYEPKSGSGVASSNSYTPTTGFNYKISEQLEVSAYVGANQVSGSNSGPTGQGGFNLHYAGERFDTTLDASRSTIANGNGGFVESNNLRGTWSYSIDELSRAGIDTSWQKTKGQSPSTLRNFNVWASRELSPFWVARLSYTYKQRLQDGLPDATANVVGLTLTYSYPEL</sequence>